<name>A0AB39BJB1_9MICO</name>
<dbReference type="PROSITE" id="PS51257">
    <property type="entry name" value="PROKAR_LIPOPROTEIN"/>
    <property type="match status" value="1"/>
</dbReference>
<dbReference type="InterPro" id="IPR028082">
    <property type="entry name" value="Peripla_BP_I"/>
</dbReference>
<evidence type="ECO:0000256" key="2">
    <source>
        <dbReference type="ARBA" id="ARBA00008610"/>
    </source>
</evidence>
<evidence type="ECO:0000256" key="6">
    <source>
        <dbReference type="ARBA" id="ARBA00023288"/>
    </source>
</evidence>
<dbReference type="InterPro" id="IPR050957">
    <property type="entry name" value="BMP_lipoprotein"/>
</dbReference>
<feature type="signal peptide" evidence="7">
    <location>
        <begin position="1"/>
        <end position="22"/>
    </location>
</feature>
<feature type="chain" id="PRO_5044345069" evidence="7">
    <location>
        <begin position="23"/>
        <end position="352"/>
    </location>
</feature>
<dbReference type="AlphaFoldDB" id="A0AB39BJB1"/>
<evidence type="ECO:0000313" key="9">
    <source>
        <dbReference type="EMBL" id="XDI06223.1"/>
    </source>
</evidence>
<dbReference type="EMBL" id="CP162511">
    <property type="protein sequence ID" value="XDI06223.1"/>
    <property type="molecule type" value="Genomic_DNA"/>
</dbReference>
<dbReference type="Pfam" id="PF02608">
    <property type="entry name" value="Bmp"/>
    <property type="match status" value="1"/>
</dbReference>
<evidence type="ECO:0000256" key="4">
    <source>
        <dbReference type="ARBA" id="ARBA00022729"/>
    </source>
</evidence>
<sequence length="352" mass="35825">MPAFARRALAATAAAGLLVTLAACSSGGDASSTGAAGSGGDTDASIIVITPTPVGSNNFLQLAVDGANEAGEKYNASVDVYESEDPTSIQQNIDAAVREKPSVIVGVSFSVLDQITAAAADYPDQQFLLIDTSAEEPTENLTAAVFKEYEATYLTGVEAGLLTQSGDIGVVASLDTPFLHRWVDPFFEGAKSVKPDVKTAVQYVGGDNPFGDQARAKAQAQILADGGADYVQAAASGGNLGVFEAASENGFKAFGVDTNQCLDSPGNVVDNAIKRVDVAVVNSVGDILDGKSGGFTAYGLAEGGVGLTGLEDGVADSECLIADHPDVIEKVAAVRDQIVSGEIVVQDPLTAG</sequence>
<evidence type="ECO:0000256" key="1">
    <source>
        <dbReference type="ARBA" id="ARBA00004193"/>
    </source>
</evidence>
<reference evidence="9" key="1">
    <citation type="submission" date="2024-05" db="EMBL/GenBank/DDBJ databases">
        <title>Herbiconiux sp. A18JL235.</title>
        <authorList>
            <person name="Zhang G."/>
        </authorList>
    </citation>
    <scope>NUCLEOTIDE SEQUENCE</scope>
    <source>
        <strain evidence="9">A18JL235</strain>
    </source>
</reference>
<keyword evidence="3" id="KW-1003">Cell membrane</keyword>
<comment type="similarity">
    <text evidence="2">Belongs to the BMP lipoprotein family.</text>
</comment>
<evidence type="ECO:0000256" key="7">
    <source>
        <dbReference type="SAM" id="SignalP"/>
    </source>
</evidence>
<organism evidence="9">
    <name type="scientific">Herbiconiux sp. A18JL235</name>
    <dbReference type="NCBI Taxonomy" id="3152363"/>
    <lineage>
        <taxon>Bacteria</taxon>
        <taxon>Bacillati</taxon>
        <taxon>Actinomycetota</taxon>
        <taxon>Actinomycetes</taxon>
        <taxon>Micrococcales</taxon>
        <taxon>Microbacteriaceae</taxon>
        <taxon>Herbiconiux</taxon>
    </lineage>
</organism>
<gene>
    <name evidence="9" type="ORF">ABFY20_03755</name>
</gene>
<comment type="subcellular location">
    <subcellularLocation>
        <location evidence="1">Cell membrane</location>
        <topology evidence="1">Lipid-anchor</topology>
    </subcellularLocation>
</comment>
<accession>A0AB39BJB1</accession>
<evidence type="ECO:0000256" key="5">
    <source>
        <dbReference type="ARBA" id="ARBA00023136"/>
    </source>
</evidence>
<dbReference type="GO" id="GO:0005886">
    <property type="term" value="C:plasma membrane"/>
    <property type="evidence" value="ECO:0007669"/>
    <property type="project" value="UniProtKB-SubCell"/>
</dbReference>
<dbReference type="InterPro" id="IPR003760">
    <property type="entry name" value="PnrA-like"/>
</dbReference>
<keyword evidence="6" id="KW-0449">Lipoprotein</keyword>
<dbReference type="RefSeq" id="WP_368498612.1">
    <property type="nucleotide sequence ID" value="NZ_CP162511.1"/>
</dbReference>
<dbReference type="PANTHER" id="PTHR34296">
    <property type="entry name" value="TRANSCRIPTIONAL ACTIVATOR PROTEIN MED"/>
    <property type="match status" value="1"/>
</dbReference>
<dbReference type="Gene3D" id="3.40.50.2300">
    <property type="match status" value="2"/>
</dbReference>
<dbReference type="SUPFAM" id="SSF53822">
    <property type="entry name" value="Periplasmic binding protein-like I"/>
    <property type="match status" value="1"/>
</dbReference>
<feature type="domain" description="ABC transporter substrate-binding protein PnrA-like" evidence="8">
    <location>
        <begin position="46"/>
        <end position="316"/>
    </location>
</feature>
<proteinExistence type="inferred from homology"/>
<evidence type="ECO:0000259" key="8">
    <source>
        <dbReference type="Pfam" id="PF02608"/>
    </source>
</evidence>
<protein>
    <submittedName>
        <fullName evidence="9">BMP family ABC transporter substrate-binding protein</fullName>
    </submittedName>
</protein>
<keyword evidence="4 7" id="KW-0732">Signal</keyword>
<keyword evidence="5" id="KW-0472">Membrane</keyword>
<dbReference type="CDD" id="cd06354">
    <property type="entry name" value="PBP1_PrnA-like"/>
    <property type="match status" value="1"/>
</dbReference>
<dbReference type="PANTHER" id="PTHR34296:SF2">
    <property type="entry name" value="ABC TRANSPORTER GUANOSINE-BINDING PROTEIN NUPN"/>
    <property type="match status" value="1"/>
</dbReference>
<evidence type="ECO:0000256" key="3">
    <source>
        <dbReference type="ARBA" id="ARBA00022475"/>
    </source>
</evidence>